<reference evidence="3" key="1">
    <citation type="journal article" date="2019" name="Int. J. Syst. Evol. Microbiol.">
        <title>The Global Catalogue of Microorganisms (GCM) 10K type strain sequencing project: providing services to taxonomists for standard genome sequencing and annotation.</title>
        <authorList>
            <consortium name="The Broad Institute Genomics Platform"/>
            <consortium name="The Broad Institute Genome Sequencing Center for Infectious Disease"/>
            <person name="Wu L."/>
            <person name="Ma J."/>
        </authorList>
    </citation>
    <scope>NUCLEOTIDE SEQUENCE [LARGE SCALE GENOMIC DNA]</scope>
    <source>
        <strain evidence="3">CCUG 62945</strain>
    </source>
</reference>
<proteinExistence type="predicted"/>
<keyword evidence="3" id="KW-1185">Reference proteome</keyword>
<sequence length="294" mass="34280">MTKKMVAGLTFQHFCWNVRPATPCVLMIIEMIFLFFISFLSLPTYSAYKEQVESDKEECRTIGTLGACNNYEEFIKAKRINDKLDDNKRKREAVLNDFDTLVDKKTGLSLRLLTFNYSLDGKMKREKKKEDKKSDGFTNEVQIVENNVTHGFFLDSAIWGKSSKINVLYSTPEYIYFQSLAYSSLHVNAEASLQKKYYLYDRKYSVLIGLFGFEGPYKEWKEPILLLKNGKYQFNWKGVDVTTGDGIAHVFYDFSIDFDKKTSKNIIACSRHWDEGCQIKLFSKAKEHREFKIK</sequence>
<dbReference type="RefSeq" id="WP_380186554.1">
    <property type="nucleotide sequence ID" value="NZ_JBHTBQ010000007.1"/>
</dbReference>
<accession>A0ABW2QW90</accession>
<name>A0ABW2QW90_9NEIS</name>
<organism evidence="2 3">
    <name type="scientific">Iodobacter arcticus</name>
    <dbReference type="NCBI Taxonomy" id="590593"/>
    <lineage>
        <taxon>Bacteria</taxon>
        <taxon>Pseudomonadati</taxon>
        <taxon>Pseudomonadota</taxon>
        <taxon>Betaproteobacteria</taxon>
        <taxon>Neisseriales</taxon>
        <taxon>Chitinibacteraceae</taxon>
        <taxon>Iodobacter</taxon>
    </lineage>
</organism>
<comment type="caution">
    <text evidence="2">The sequence shown here is derived from an EMBL/GenBank/DDBJ whole genome shotgun (WGS) entry which is preliminary data.</text>
</comment>
<evidence type="ECO:0000256" key="1">
    <source>
        <dbReference type="SAM" id="Phobius"/>
    </source>
</evidence>
<keyword evidence="1" id="KW-1133">Transmembrane helix</keyword>
<feature type="transmembrane region" description="Helical" evidence="1">
    <location>
        <begin position="21"/>
        <end position="42"/>
    </location>
</feature>
<gene>
    <name evidence="2" type="ORF">ACFQNF_04905</name>
</gene>
<protein>
    <submittedName>
        <fullName evidence="2">Uncharacterized protein</fullName>
    </submittedName>
</protein>
<evidence type="ECO:0000313" key="3">
    <source>
        <dbReference type="Proteomes" id="UP001596473"/>
    </source>
</evidence>
<dbReference type="Proteomes" id="UP001596473">
    <property type="component" value="Unassembled WGS sequence"/>
</dbReference>
<keyword evidence="1" id="KW-0812">Transmembrane</keyword>
<dbReference type="EMBL" id="JBHTBQ010000007">
    <property type="protein sequence ID" value="MFC7419210.1"/>
    <property type="molecule type" value="Genomic_DNA"/>
</dbReference>
<evidence type="ECO:0000313" key="2">
    <source>
        <dbReference type="EMBL" id="MFC7419210.1"/>
    </source>
</evidence>
<keyword evidence="1" id="KW-0472">Membrane</keyword>